<evidence type="ECO:0000256" key="2">
    <source>
        <dbReference type="ARBA" id="ARBA00022448"/>
    </source>
</evidence>
<dbReference type="AlphaFoldDB" id="A0A3N0I064"/>
<protein>
    <submittedName>
        <fullName evidence="10">PTS sugar transporter subunit IIC</fullName>
    </submittedName>
</protein>
<keyword evidence="6 9" id="KW-0812">Transmembrane</keyword>
<feature type="transmembrane region" description="Helical" evidence="9">
    <location>
        <begin position="208"/>
        <end position="238"/>
    </location>
</feature>
<keyword evidence="4 10" id="KW-0762">Sugar transport</keyword>
<feature type="transmembrane region" description="Helical" evidence="9">
    <location>
        <begin position="135"/>
        <end position="160"/>
    </location>
</feature>
<feature type="transmembrane region" description="Helical" evidence="9">
    <location>
        <begin position="58"/>
        <end position="85"/>
    </location>
</feature>
<keyword evidence="3" id="KW-1003">Cell membrane</keyword>
<proteinExistence type="predicted"/>
<organism evidence="10 11">
    <name type="scientific">Absicoccus porci</name>
    <dbReference type="NCBI Taxonomy" id="2486576"/>
    <lineage>
        <taxon>Bacteria</taxon>
        <taxon>Bacillati</taxon>
        <taxon>Bacillota</taxon>
        <taxon>Erysipelotrichia</taxon>
        <taxon>Erysipelotrichales</taxon>
        <taxon>Erysipelotrichaceae</taxon>
        <taxon>Absicoccus</taxon>
    </lineage>
</organism>
<dbReference type="OrthoDB" id="7058816at2"/>
<sequence>MSVFQAVLLGILYWIGEANLPFVGLWTIQRPLVCGWIAGIILGDPLKGAMVGASINLVYLGFISAGGSMPADMALAGTLGAAFAITGNLDAKTALALAVPIGILGTLVWYTRMTIDSVWVHLGDKFVANEQYHKLWIANVLLPQIMSACICVIPASLAAYFGASYITPIVKALSGTPLTIFQIIGGMMPALGIAITLQYIFKGESRVFLFLGFVVAVYSGLALLPQGVIAFLVALVYIQLRYSGGAGEAQTEAAGAADTDEEEDF</sequence>
<evidence type="ECO:0000256" key="3">
    <source>
        <dbReference type="ARBA" id="ARBA00022475"/>
    </source>
</evidence>
<evidence type="ECO:0000256" key="4">
    <source>
        <dbReference type="ARBA" id="ARBA00022597"/>
    </source>
</evidence>
<gene>
    <name evidence="10" type="ORF">EDX97_06500</name>
</gene>
<evidence type="ECO:0000256" key="8">
    <source>
        <dbReference type="ARBA" id="ARBA00023136"/>
    </source>
</evidence>
<keyword evidence="5" id="KW-0598">Phosphotransferase system</keyword>
<dbReference type="PROSITE" id="PS51106">
    <property type="entry name" value="PTS_EIIC_TYPE_4"/>
    <property type="match status" value="1"/>
</dbReference>
<dbReference type="RefSeq" id="WP_128520345.1">
    <property type="nucleotide sequence ID" value="NZ_JALFCT010000042.1"/>
</dbReference>
<keyword evidence="2" id="KW-0813">Transport</keyword>
<dbReference type="InterPro" id="IPR004700">
    <property type="entry name" value="PTS_IIC_man"/>
</dbReference>
<dbReference type="Proteomes" id="UP000276568">
    <property type="component" value="Unassembled WGS sequence"/>
</dbReference>
<keyword evidence="8 9" id="KW-0472">Membrane</keyword>
<name>A0A3N0I064_9FIRM</name>
<keyword evidence="11" id="KW-1185">Reference proteome</keyword>
<feature type="transmembrane region" description="Helical" evidence="9">
    <location>
        <begin position="180"/>
        <end position="201"/>
    </location>
</feature>
<feature type="transmembrane region" description="Helical" evidence="9">
    <location>
        <begin position="91"/>
        <end position="110"/>
    </location>
</feature>
<dbReference type="GO" id="GO:0009401">
    <property type="term" value="P:phosphoenolpyruvate-dependent sugar phosphotransferase system"/>
    <property type="evidence" value="ECO:0007669"/>
    <property type="project" value="UniProtKB-KW"/>
</dbReference>
<evidence type="ECO:0000313" key="11">
    <source>
        <dbReference type="Proteomes" id="UP000276568"/>
    </source>
</evidence>
<evidence type="ECO:0000256" key="1">
    <source>
        <dbReference type="ARBA" id="ARBA00004651"/>
    </source>
</evidence>
<evidence type="ECO:0000256" key="5">
    <source>
        <dbReference type="ARBA" id="ARBA00022683"/>
    </source>
</evidence>
<dbReference type="EMBL" id="RJQC01000002">
    <property type="protein sequence ID" value="RNM30435.1"/>
    <property type="molecule type" value="Genomic_DNA"/>
</dbReference>
<evidence type="ECO:0000313" key="10">
    <source>
        <dbReference type="EMBL" id="RNM30435.1"/>
    </source>
</evidence>
<comment type="subcellular location">
    <subcellularLocation>
        <location evidence="1">Cell membrane</location>
        <topology evidence="1">Multi-pass membrane protein</topology>
    </subcellularLocation>
</comment>
<keyword evidence="7 9" id="KW-1133">Transmembrane helix</keyword>
<comment type="caution">
    <text evidence="10">The sequence shown here is derived from an EMBL/GenBank/DDBJ whole genome shotgun (WGS) entry which is preliminary data.</text>
</comment>
<reference evidence="10 11" key="1">
    <citation type="submission" date="2018-11" db="EMBL/GenBank/DDBJ databases">
        <title>Clostridium sp. nov., a member of the family Erysipelotrichaceae isolated from pig faeces.</title>
        <authorList>
            <person name="Chang Y.-H."/>
        </authorList>
    </citation>
    <scope>NUCLEOTIDE SEQUENCE [LARGE SCALE GENOMIC DNA]</scope>
    <source>
        <strain evidence="10 11">YH-panp20</strain>
    </source>
</reference>
<evidence type="ECO:0000256" key="7">
    <source>
        <dbReference type="ARBA" id="ARBA00022989"/>
    </source>
</evidence>
<evidence type="ECO:0000256" key="6">
    <source>
        <dbReference type="ARBA" id="ARBA00022692"/>
    </source>
</evidence>
<accession>A0A3N0I064</accession>
<dbReference type="Pfam" id="PF03609">
    <property type="entry name" value="EII-Sor"/>
    <property type="match status" value="1"/>
</dbReference>
<evidence type="ECO:0000256" key="9">
    <source>
        <dbReference type="SAM" id="Phobius"/>
    </source>
</evidence>
<dbReference type="GO" id="GO:0005886">
    <property type="term" value="C:plasma membrane"/>
    <property type="evidence" value="ECO:0007669"/>
    <property type="project" value="UniProtKB-SubCell"/>
</dbReference>